<dbReference type="AlphaFoldDB" id="A0A933IAB1"/>
<keyword evidence="5 8" id="KW-0812">Transmembrane</keyword>
<evidence type="ECO:0000256" key="2">
    <source>
        <dbReference type="ARBA" id="ARBA00022475"/>
    </source>
</evidence>
<keyword evidence="3" id="KW-0488">Methylation</keyword>
<evidence type="ECO:0000256" key="1">
    <source>
        <dbReference type="ARBA" id="ARBA00004377"/>
    </source>
</evidence>
<comment type="subcellular location">
    <subcellularLocation>
        <location evidence="1">Cell inner membrane</location>
        <topology evidence="1">Single-pass membrane protein</topology>
    </subcellularLocation>
</comment>
<gene>
    <name evidence="10" type="ORF">HY768_09830</name>
</gene>
<dbReference type="Gene3D" id="3.30.700.10">
    <property type="entry name" value="Glycoprotein, Type 4 Pilin"/>
    <property type="match status" value="1"/>
</dbReference>
<keyword evidence="6 8" id="KW-1133">Transmembrane helix</keyword>
<evidence type="ECO:0000256" key="3">
    <source>
        <dbReference type="ARBA" id="ARBA00022481"/>
    </source>
</evidence>
<evidence type="ECO:0000256" key="5">
    <source>
        <dbReference type="ARBA" id="ARBA00022692"/>
    </source>
</evidence>
<dbReference type="InterPro" id="IPR012902">
    <property type="entry name" value="N_methyl_site"/>
</dbReference>
<evidence type="ECO:0000259" key="9">
    <source>
        <dbReference type="Pfam" id="PF12019"/>
    </source>
</evidence>
<evidence type="ECO:0000256" key="4">
    <source>
        <dbReference type="ARBA" id="ARBA00022519"/>
    </source>
</evidence>
<evidence type="ECO:0000313" key="11">
    <source>
        <dbReference type="Proteomes" id="UP000736328"/>
    </source>
</evidence>
<organism evidence="10 11">
    <name type="scientific">candidate division TA06 bacterium</name>
    <dbReference type="NCBI Taxonomy" id="2250710"/>
    <lineage>
        <taxon>Bacteria</taxon>
        <taxon>Bacteria division TA06</taxon>
    </lineage>
</organism>
<dbReference type="PROSITE" id="PS00409">
    <property type="entry name" value="PROKAR_NTER_METHYL"/>
    <property type="match status" value="1"/>
</dbReference>
<feature type="domain" description="General secretion pathway GspH" evidence="9">
    <location>
        <begin position="48"/>
        <end position="136"/>
    </location>
</feature>
<keyword evidence="2" id="KW-1003">Cell membrane</keyword>
<dbReference type="Proteomes" id="UP000736328">
    <property type="component" value="Unassembled WGS sequence"/>
</dbReference>
<dbReference type="Pfam" id="PF07963">
    <property type="entry name" value="N_methyl"/>
    <property type="match status" value="1"/>
</dbReference>
<dbReference type="InterPro" id="IPR022346">
    <property type="entry name" value="T2SS_GspH"/>
</dbReference>
<comment type="caution">
    <text evidence="10">The sequence shown here is derived from an EMBL/GenBank/DDBJ whole genome shotgun (WGS) entry which is preliminary data.</text>
</comment>
<dbReference type="GO" id="GO:0015627">
    <property type="term" value="C:type II protein secretion system complex"/>
    <property type="evidence" value="ECO:0007669"/>
    <property type="project" value="InterPro"/>
</dbReference>
<keyword evidence="4" id="KW-0997">Cell inner membrane</keyword>
<keyword evidence="7 8" id="KW-0472">Membrane</keyword>
<dbReference type="EMBL" id="JACQXR010000133">
    <property type="protein sequence ID" value="MBI4727495.1"/>
    <property type="molecule type" value="Genomic_DNA"/>
</dbReference>
<name>A0A933IAB1_UNCT6</name>
<sequence>MKEKGFTLIELMVVIIVMGIMMAIAIPNLTRNLPYRNLINGRDQVRIDLSAVRQRAITQDSAYGLYSPAGSLNQYSLFLDRNKDGTFTGGEPALKTMKLPNGITFTQGWNLSFLSSGQLPGGMGAVTVTLTNTKGMRDSILVMLSGAVFH</sequence>
<accession>A0A933IAB1</accession>
<feature type="transmembrane region" description="Helical" evidence="8">
    <location>
        <begin position="6"/>
        <end position="26"/>
    </location>
</feature>
<proteinExistence type="predicted"/>
<reference evidence="10" key="1">
    <citation type="submission" date="2020-07" db="EMBL/GenBank/DDBJ databases">
        <title>Huge and variable diversity of episymbiotic CPR bacteria and DPANN archaea in groundwater ecosystems.</title>
        <authorList>
            <person name="He C.Y."/>
            <person name="Keren R."/>
            <person name="Whittaker M."/>
            <person name="Farag I.F."/>
            <person name="Doudna J."/>
            <person name="Cate J.H.D."/>
            <person name="Banfield J.F."/>
        </authorList>
    </citation>
    <scope>NUCLEOTIDE SEQUENCE</scope>
    <source>
        <strain evidence="10">NC_groundwater_1520_Pr4_B-0.1um_53_5</strain>
    </source>
</reference>
<dbReference type="GO" id="GO:0015628">
    <property type="term" value="P:protein secretion by the type II secretion system"/>
    <property type="evidence" value="ECO:0007669"/>
    <property type="project" value="InterPro"/>
</dbReference>
<dbReference type="Pfam" id="PF12019">
    <property type="entry name" value="GspH"/>
    <property type="match status" value="1"/>
</dbReference>
<dbReference type="SUPFAM" id="SSF54523">
    <property type="entry name" value="Pili subunits"/>
    <property type="match status" value="1"/>
</dbReference>
<evidence type="ECO:0000256" key="6">
    <source>
        <dbReference type="ARBA" id="ARBA00022989"/>
    </source>
</evidence>
<evidence type="ECO:0000313" key="10">
    <source>
        <dbReference type="EMBL" id="MBI4727495.1"/>
    </source>
</evidence>
<protein>
    <submittedName>
        <fullName evidence="10">Type II secretion system protein</fullName>
    </submittedName>
</protein>
<evidence type="ECO:0000256" key="8">
    <source>
        <dbReference type="SAM" id="Phobius"/>
    </source>
</evidence>
<dbReference type="NCBIfam" id="TIGR02532">
    <property type="entry name" value="IV_pilin_GFxxxE"/>
    <property type="match status" value="1"/>
</dbReference>
<dbReference type="GO" id="GO:0005886">
    <property type="term" value="C:plasma membrane"/>
    <property type="evidence" value="ECO:0007669"/>
    <property type="project" value="UniProtKB-SubCell"/>
</dbReference>
<dbReference type="InterPro" id="IPR045584">
    <property type="entry name" value="Pilin-like"/>
</dbReference>
<evidence type="ECO:0000256" key="7">
    <source>
        <dbReference type="ARBA" id="ARBA00023136"/>
    </source>
</evidence>